<accession>A0A9P1C7K7</accession>
<dbReference type="EMBL" id="CAMXCT010001057">
    <property type="protein sequence ID" value="CAI3986200.1"/>
    <property type="molecule type" value="Genomic_DNA"/>
</dbReference>
<evidence type="ECO:0000313" key="5">
    <source>
        <dbReference type="Proteomes" id="UP001152797"/>
    </source>
</evidence>
<feature type="compositionally biased region" description="Basic and acidic residues" evidence="2">
    <location>
        <begin position="172"/>
        <end position="183"/>
    </location>
</feature>
<dbReference type="AlphaFoldDB" id="A0A9P1C7K7"/>
<feature type="compositionally biased region" description="Low complexity" evidence="2">
    <location>
        <begin position="120"/>
        <end position="129"/>
    </location>
</feature>
<reference evidence="3" key="1">
    <citation type="submission" date="2022-10" db="EMBL/GenBank/DDBJ databases">
        <authorList>
            <person name="Chen Y."/>
            <person name="Dougan E. K."/>
            <person name="Chan C."/>
            <person name="Rhodes N."/>
            <person name="Thang M."/>
        </authorList>
    </citation>
    <scope>NUCLEOTIDE SEQUENCE</scope>
</reference>
<gene>
    <name evidence="3" type="ORF">C1SCF055_LOCUS13569</name>
</gene>
<organism evidence="3">
    <name type="scientific">Cladocopium goreaui</name>
    <dbReference type="NCBI Taxonomy" id="2562237"/>
    <lineage>
        <taxon>Eukaryota</taxon>
        <taxon>Sar</taxon>
        <taxon>Alveolata</taxon>
        <taxon>Dinophyceae</taxon>
        <taxon>Suessiales</taxon>
        <taxon>Symbiodiniaceae</taxon>
        <taxon>Cladocopium</taxon>
    </lineage>
</organism>
<feature type="coiled-coil region" evidence="1">
    <location>
        <begin position="204"/>
        <end position="266"/>
    </location>
</feature>
<evidence type="ECO:0000313" key="4">
    <source>
        <dbReference type="EMBL" id="CAL1139575.1"/>
    </source>
</evidence>
<evidence type="ECO:0000256" key="1">
    <source>
        <dbReference type="SAM" id="Coils"/>
    </source>
</evidence>
<proteinExistence type="predicted"/>
<feature type="region of interest" description="Disordered" evidence="2">
    <location>
        <begin position="291"/>
        <end position="310"/>
    </location>
</feature>
<dbReference type="EMBL" id="CAMXCT030001057">
    <property type="protein sequence ID" value="CAL4773512.1"/>
    <property type="molecule type" value="Genomic_DNA"/>
</dbReference>
<name>A0A9P1C7K7_9DINO</name>
<feature type="region of interest" description="Disordered" evidence="2">
    <location>
        <begin position="156"/>
        <end position="196"/>
    </location>
</feature>
<keyword evidence="5" id="KW-1185">Reference proteome</keyword>
<sequence length="310" mass="34108">MPEEKKEKLYRRSRGNYSDEEKEAVQVQWIRELMTLADVNSNKKGGGGTNEFRTQHQKVIDMVPESWKARIENVPFVPKTKGIHGAAIDKLVEEALSQEVAEESEAPPLQDGEVGEVQGAPEALAAPAAPAMPAAPAAAVPAVAEPAALPNAEAMEPAAHLAPAPAPDPEEPALKRRREERQDPGQLAVQDDGEGPWKVMVAAMSQQAQELQKLRSLKERMAQKIATLQAENVRLKDDLQDARAAHGEEMQRCQNIRKEHERLQAQIKSRQQGDREAFKSKFIEFDSETLEETSVDVGSGGHQKIGNSDR</sequence>
<evidence type="ECO:0000256" key="2">
    <source>
        <dbReference type="SAM" id="MobiDB-lite"/>
    </source>
</evidence>
<keyword evidence="1" id="KW-0175">Coiled coil</keyword>
<comment type="caution">
    <text evidence="3">The sequence shown here is derived from an EMBL/GenBank/DDBJ whole genome shotgun (WGS) entry which is preliminary data.</text>
</comment>
<reference evidence="4" key="2">
    <citation type="submission" date="2024-04" db="EMBL/GenBank/DDBJ databases">
        <authorList>
            <person name="Chen Y."/>
            <person name="Shah S."/>
            <person name="Dougan E. K."/>
            <person name="Thang M."/>
            <person name="Chan C."/>
        </authorList>
    </citation>
    <scope>NUCLEOTIDE SEQUENCE [LARGE SCALE GENOMIC DNA]</scope>
</reference>
<feature type="region of interest" description="Disordered" evidence="2">
    <location>
        <begin position="97"/>
        <end position="129"/>
    </location>
</feature>
<protein>
    <submittedName>
        <fullName evidence="3">Uncharacterized protein</fullName>
    </submittedName>
</protein>
<dbReference type="EMBL" id="CAMXCT020001057">
    <property type="protein sequence ID" value="CAL1139575.1"/>
    <property type="molecule type" value="Genomic_DNA"/>
</dbReference>
<evidence type="ECO:0000313" key="3">
    <source>
        <dbReference type="EMBL" id="CAI3986200.1"/>
    </source>
</evidence>
<dbReference type="Proteomes" id="UP001152797">
    <property type="component" value="Unassembled WGS sequence"/>
</dbReference>